<dbReference type="Proteomes" id="UP001212152">
    <property type="component" value="Unassembled WGS sequence"/>
</dbReference>
<keyword evidence="1" id="KW-0812">Transmembrane</keyword>
<evidence type="ECO:0000313" key="4">
    <source>
        <dbReference type="Proteomes" id="UP001212152"/>
    </source>
</evidence>
<evidence type="ECO:0000256" key="1">
    <source>
        <dbReference type="SAM" id="Phobius"/>
    </source>
</evidence>
<keyword evidence="1" id="KW-0472">Membrane</keyword>
<keyword evidence="2" id="KW-0732">Signal</keyword>
<protein>
    <submittedName>
        <fullName evidence="3">Uncharacterized protein</fullName>
    </submittedName>
</protein>
<keyword evidence="4" id="KW-1185">Reference proteome</keyword>
<dbReference type="EMBL" id="JADGJQ010000001">
    <property type="protein sequence ID" value="KAJ3185491.1"/>
    <property type="molecule type" value="Genomic_DNA"/>
</dbReference>
<accession>A0AAD5TS12</accession>
<reference evidence="3" key="1">
    <citation type="submission" date="2020-05" db="EMBL/GenBank/DDBJ databases">
        <title>Phylogenomic resolution of chytrid fungi.</title>
        <authorList>
            <person name="Stajich J.E."/>
            <person name="Amses K."/>
            <person name="Simmons R."/>
            <person name="Seto K."/>
            <person name="Myers J."/>
            <person name="Bonds A."/>
            <person name="Quandt C.A."/>
            <person name="Barry K."/>
            <person name="Liu P."/>
            <person name="Grigoriev I."/>
            <person name="Longcore J.E."/>
            <person name="James T.Y."/>
        </authorList>
    </citation>
    <scope>NUCLEOTIDE SEQUENCE</scope>
    <source>
        <strain evidence="3">JEL0379</strain>
    </source>
</reference>
<feature type="signal peptide" evidence="2">
    <location>
        <begin position="1"/>
        <end position="22"/>
    </location>
</feature>
<comment type="caution">
    <text evidence="3">The sequence shown here is derived from an EMBL/GenBank/DDBJ whole genome shotgun (WGS) entry which is preliminary data.</text>
</comment>
<proteinExistence type="predicted"/>
<evidence type="ECO:0000256" key="2">
    <source>
        <dbReference type="SAM" id="SignalP"/>
    </source>
</evidence>
<dbReference type="AlphaFoldDB" id="A0AAD5TS12"/>
<organism evidence="3 4">
    <name type="scientific">Geranomyces variabilis</name>
    <dbReference type="NCBI Taxonomy" id="109894"/>
    <lineage>
        <taxon>Eukaryota</taxon>
        <taxon>Fungi</taxon>
        <taxon>Fungi incertae sedis</taxon>
        <taxon>Chytridiomycota</taxon>
        <taxon>Chytridiomycota incertae sedis</taxon>
        <taxon>Chytridiomycetes</taxon>
        <taxon>Spizellomycetales</taxon>
        <taxon>Powellomycetaceae</taxon>
        <taxon>Geranomyces</taxon>
    </lineage>
</organism>
<keyword evidence="1" id="KW-1133">Transmembrane helix</keyword>
<feature type="transmembrane region" description="Helical" evidence="1">
    <location>
        <begin position="210"/>
        <end position="233"/>
    </location>
</feature>
<name>A0AAD5TS12_9FUNG</name>
<gene>
    <name evidence="3" type="ORF">HDU87_000114</name>
</gene>
<feature type="chain" id="PRO_5041952061" evidence="2">
    <location>
        <begin position="23"/>
        <end position="234"/>
    </location>
</feature>
<sequence>MKSPVTAFALSLLALLSSSALADPVFSYEPTYVVGKTYTLTVDFGIMDPVPPGNLTFAYGPAPSAQSLVSPLPLLTQFTDIGPANPIPGSGSATKRGTQWTPDAAALSRYSAGQKFLLAVHGAEKAANGSPQLWGYWKVAQQNFTITTTTGTMTTAAGGASASVTSITIATATPVAGSGTVVVASTSAASASAAATATGSAASGQVASGAVGAAAVGSAAIMVAGSLGMLVAAM</sequence>
<evidence type="ECO:0000313" key="3">
    <source>
        <dbReference type="EMBL" id="KAJ3185491.1"/>
    </source>
</evidence>